<dbReference type="InterPro" id="IPR026082">
    <property type="entry name" value="ABCA"/>
</dbReference>
<protein>
    <recommendedName>
        <fullName evidence="9">ABC transporter domain-containing protein</fullName>
    </recommendedName>
</protein>
<sequence>MLWTLILKDIRIMYRSKVYSIFEILIVMLLFGGIGFLVQLKVKDQGKEQDSSSTSLFHPISFQSYINYLANSYHAGNGVVFEESAETRKNISATLKERDEYMKKMEDRMVPNIRAPTPYIGIKTDFKNFDNKTINTRNKMRFDVTLATRRDYYKDEPWVFEKGGGYGHDNINNRMADVIEFTAPSEFNKNENVIFEFQGSIHESELVSLVFWFVQIFIILVVINVTRSIVQEKSTFRTYLVSIGLRIHTYYLAHFLFNLTKCLLIFSPGLVFFGMTCKTTLGAIYQSITILLFLIPSISFAFLIASFSKSQKSAILACIIIWVLLIITPQIIFGSNHEKLMSYSYVLPSIFVFTFNMFFVKKTLERMEELDQYSVWSSSDRILPLYALWICMILNSVIMFGLAVLIDRSVGRWTPWGWWKRRRALRRHHDNQDEDGKDGAKSPLLVEQDTSVRRKLESDIDICDVVKIYEETGEMAVKGLKMRAIRGQVAVLLGHNGCGKSTTFSMISGMIKPTKGTIQVAGLDVVSNLKEARQKIGLCPQYNPLIDKLTVWEHLKIVHKLKKAQSDFKTEAIELLEAIGLLESKKKLSKNLSGGMKRKLCMLMGLIGESSVVLLDEPTAGMDSTARVDVQTMLRKCKHNRTILLTTHNMDEADKLADWVYVMSDGKIQASGSSQFLKSKFGGGWLVTVVVEEPEKYKNVLLELCQKFETASKIKDVRGQMIELSIPSEDKSKVIELLKCLETISEKNFDSEVLKKYGGKIQNIKITSIGVSLNSLEQVFINVIEQCEKDAKKLRNEEEKRETLKKVIANKFENPTKIGILSQFIGLSLKRFIHFRRNWITNLVNFFVPIVIMCWLLSAKSSKELGNERDLEISVKEIPENSIVIIHTDSIDGSKWIRDYFAKNSGLVIREISINRKMIDILKEEQFFRRISVVVRAEDQGKKVKKIYVHENLNLYKTIAAFLNVNLNKARDWQYHFHWILYDEQGFDGVISSMSNILAFLFAFAILVTYNSSQCGFLHVEERVSKFKRQQFLTEMSPFIYWFSMYFWEFVIFAVQTSALISLFAIFGYLSGMVLFQLFLVCCMVWMAIVPVVFLFSFLVNSSTKITILVLVFCFLLPAIKMFAEPIMLNGLRLRGTKYLHFIRFLFPFQSFLALCFWIYYLSNPTNFIHLRVFINIYFYAQDQHNPEDIDILKVDLINLAISSLFFNFVLFTFTSHYFRRFWNWIWHSRHVAREACQLTMEPCPLVQKEQEDIEKEVINHENSTVIIDELVKRFGKYQAVNGIFLGVRNGGCFGLLGVNGAGKTTTIEILTGEKLACSGEAIIEGKSVRKSLKLGFCPQFDAILPDLTGREVLEIMTRLQNYKNPSSMVEDLIDCVGMRGNTSKPIKLCSGGQKRKISMACAILSRGKLCILDEPTAGVDPKARRDLWDIVGGIRDGNCGGGGISGSVETTGTAGTGSKEGSEQSSSFLLTSHSMEECEALCTRIGVLRKGNIIALGSCQELKSTYGNTFTLTICLKLSEVSQNEKKKEIVREVKEKFAANLLTDENDDVATDLVFEIPRKKSDKWSTKMAEVKKLADEMEIKDYYLVQSSLEDVFIKMNSQSIEKKDPQNTFSVVGTSIVNLFESRYHKLSSSSNQNSTTTIHKIFRYSLTTFQYIWAFTFILPAFLNIPDPDFAIQKLTKALPCVDSTLFQSPYFFCLTFEVGIAVFSILTTLTLIISQGFFYIISSFRILNKNKTASSKGTYQLRMKFMLALCLQVFIPMIFLVIPASFIVFSLYTRYFNQGLTNLSTIFFATHGGISSIVTVIVHKPYRDFTIELVYRVTLFRIGKRSLNEISVVQKKRPFSITVL</sequence>
<comment type="subcellular location">
    <subcellularLocation>
        <location evidence="1">Membrane</location>
        <topology evidence="1">Multi-pass membrane protein</topology>
    </subcellularLocation>
</comment>
<feature type="transmembrane region" description="Helical" evidence="8">
    <location>
        <begin position="1752"/>
        <end position="1778"/>
    </location>
</feature>
<keyword evidence="7" id="KW-0175">Coiled coil</keyword>
<keyword evidence="6 8" id="KW-0472">Membrane</keyword>
<gene>
    <name evidence="10" type="ORF">CAMP_LOCUS5791</name>
</gene>
<feature type="transmembrane region" description="Helical" evidence="8">
    <location>
        <begin position="997"/>
        <end position="1019"/>
    </location>
</feature>
<feature type="transmembrane region" description="Helical" evidence="8">
    <location>
        <begin position="1647"/>
        <end position="1669"/>
    </location>
</feature>
<name>A0A9P1MWS7_9PELO</name>
<keyword evidence="2 8" id="KW-0812">Transmembrane</keyword>
<dbReference type="FunFam" id="3.40.50.300:FF:000933">
    <property type="entry name" value="ABC transporter A family member 7"/>
    <property type="match status" value="1"/>
</dbReference>
<dbReference type="InterPro" id="IPR013525">
    <property type="entry name" value="ABC2_TM"/>
</dbReference>
<accession>A0A9P1MWS7</accession>
<feature type="transmembrane region" description="Helical" evidence="8">
    <location>
        <begin position="251"/>
        <end position="272"/>
    </location>
</feature>
<dbReference type="InterPro" id="IPR019422">
    <property type="entry name" value="7TM_GPCR_serpentine_rcpt_Srh"/>
</dbReference>
<dbReference type="PROSITE" id="PS50893">
    <property type="entry name" value="ABC_TRANSPORTER_2"/>
    <property type="match status" value="2"/>
</dbReference>
<keyword evidence="5 8" id="KW-1133">Transmembrane helix</keyword>
<organism evidence="10 11">
    <name type="scientific">Caenorhabditis angaria</name>
    <dbReference type="NCBI Taxonomy" id="860376"/>
    <lineage>
        <taxon>Eukaryota</taxon>
        <taxon>Metazoa</taxon>
        <taxon>Ecdysozoa</taxon>
        <taxon>Nematoda</taxon>
        <taxon>Chromadorea</taxon>
        <taxon>Rhabditida</taxon>
        <taxon>Rhabditina</taxon>
        <taxon>Rhabditomorpha</taxon>
        <taxon>Rhabditoidea</taxon>
        <taxon>Rhabditidae</taxon>
        <taxon>Peloderinae</taxon>
        <taxon>Caenorhabditis</taxon>
    </lineage>
</organism>
<dbReference type="GO" id="GO:0016020">
    <property type="term" value="C:membrane"/>
    <property type="evidence" value="ECO:0007669"/>
    <property type="project" value="UniProtKB-SubCell"/>
</dbReference>
<feature type="transmembrane region" description="Helical" evidence="8">
    <location>
        <begin position="345"/>
        <end position="364"/>
    </location>
</feature>
<evidence type="ECO:0000256" key="8">
    <source>
        <dbReference type="SAM" id="Phobius"/>
    </source>
</evidence>
<dbReference type="GO" id="GO:0140359">
    <property type="term" value="F:ABC-type transporter activity"/>
    <property type="evidence" value="ECO:0007669"/>
    <property type="project" value="InterPro"/>
</dbReference>
<feature type="transmembrane region" description="Helical" evidence="8">
    <location>
        <begin position="1039"/>
        <end position="1067"/>
    </location>
</feature>
<dbReference type="Proteomes" id="UP001152747">
    <property type="component" value="Unassembled WGS sequence"/>
</dbReference>
<dbReference type="Gene3D" id="3.40.50.300">
    <property type="entry name" value="P-loop containing nucleotide triphosphate hydrolases"/>
    <property type="match status" value="2"/>
</dbReference>
<comment type="caution">
    <text evidence="10">The sequence shown here is derived from an EMBL/GenBank/DDBJ whole genome shotgun (WGS) entry which is preliminary data.</text>
</comment>
<dbReference type="OrthoDB" id="10255969at2759"/>
<feature type="transmembrane region" description="Helical" evidence="8">
    <location>
        <begin position="284"/>
        <end position="307"/>
    </location>
</feature>
<evidence type="ECO:0000256" key="3">
    <source>
        <dbReference type="ARBA" id="ARBA00022741"/>
    </source>
</evidence>
<feature type="transmembrane region" description="Helical" evidence="8">
    <location>
        <begin position="314"/>
        <end position="333"/>
    </location>
</feature>
<evidence type="ECO:0000259" key="9">
    <source>
        <dbReference type="PROSITE" id="PS50893"/>
    </source>
</evidence>
<feature type="transmembrane region" description="Helical" evidence="8">
    <location>
        <begin position="385"/>
        <end position="406"/>
    </location>
</feature>
<dbReference type="SUPFAM" id="SSF52540">
    <property type="entry name" value="P-loop containing nucleoside triphosphate hydrolases"/>
    <property type="match status" value="2"/>
</dbReference>
<feature type="transmembrane region" description="Helical" evidence="8">
    <location>
        <begin position="1074"/>
        <end position="1100"/>
    </location>
</feature>
<feature type="transmembrane region" description="Helical" evidence="8">
    <location>
        <begin position="1197"/>
        <end position="1219"/>
    </location>
</feature>
<feature type="transmembrane region" description="Helical" evidence="8">
    <location>
        <begin position="209"/>
        <end position="230"/>
    </location>
</feature>
<dbReference type="InterPro" id="IPR017871">
    <property type="entry name" value="ABC_transporter-like_CS"/>
</dbReference>
<feature type="transmembrane region" description="Helical" evidence="8">
    <location>
        <begin position="21"/>
        <end position="40"/>
    </location>
</feature>
<dbReference type="SMART" id="SM00382">
    <property type="entry name" value="AAA"/>
    <property type="match status" value="2"/>
</dbReference>
<dbReference type="GO" id="GO:0005524">
    <property type="term" value="F:ATP binding"/>
    <property type="evidence" value="ECO:0007669"/>
    <property type="project" value="UniProtKB-KW"/>
</dbReference>
<feature type="coiled-coil region" evidence="7">
    <location>
        <begin position="784"/>
        <end position="814"/>
    </location>
</feature>
<evidence type="ECO:0000313" key="11">
    <source>
        <dbReference type="Proteomes" id="UP001152747"/>
    </source>
</evidence>
<dbReference type="InterPro" id="IPR003439">
    <property type="entry name" value="ABC_transporter-like_ATP-bd"/>
</dbReference>
<feature type="transmembrane region" description="Helical" evidence="8">
    <location>
        <begin position="1106"/>
        <end position="1124"/>
    </location>
</feature>
<dbReference type="InterPro" id="IPR027417">
    <property type="entry name" value="P-loop_NTPase"/>
</dbReference>
<feature type="transmembrane region" description="Helical" evidence="8">
    <location>
        <begin position="1790"/>
        <end position="1809"/>
    </location>
</feature>
<evidence type="ECO:0000256" key="1">
    <source>
        <dbReference type="ARBA" id="ARBA00004141"/>
    </source>
</evidence>
<reference evidence="10" key="1">
    <citation type="submission" date="2022-11" db="EMBL/GenBank/DDBJ databases">
        <authorList>
            <person name="Kikuchi T."/>
        </authorList>
    </citation>
    <scope>NUCLEOTIDE SEQUENCE</scope>
    <source>
        <strain evidence="10">PS1010</strain>
    </source>
</reference>
<dbReference type="PANTHER" id="PTHR19229">
    <property type="entry name" value="ATP-BINDING CASSETTE TRANSPORTER SUBFAMILY A ABCA"/>
    <property type="match status" value="1"/>
</dbReference>
<evidence type="ECO:0000256" key="2">
    <source>
        <dbReference type="ARBA" id="ARBA00022692"/>
    </source>
</evidence>
<dbReference type="GO" id="GO:0016887">
    <property type="term" value="F:ATP hydrolysis activity"/>
    <property type="evidence" value="ECO:0007669"/>
    <property type="project" value="InterPro"/>
</dbReference>
<dbReference type="CDD" id="cd03263">
    <property type="entry name" value="ABC_subfamily_A"/>
    <property type="match status" value="2"/>
</dbReference>
<keyword evidence="11" id="KW-1185">Reference proteome</keyword>
<evidence type="ECO:0000256" key="5">
    <source>
        <dbReference type="ARBA" id="ARBA00022989"/>
    </source>
</evidence>
<feature type="transmembrane region" description="Helical" evidence="8">
    <location>
        <begin position="1145"/>
        <end position="1163"/>
    </location>
</feature>
<feature type="domain" description="ABC transporter" evidence="9">
    <location>
        <begin position="460"/>
        <end position="690"/>
    </location>
</feature>
<dbReference type="EMBL" id="CANHGI010000002">
    <property type="protein sequence ID" value="CAI5443154.1"/>
    <property type="molecule type" value="Genomic_DNA"/>
</dbReference>
<proteinExistence type="predicted"/>
<evidence type="ECO:0000313" key="10">
    <source>
        <dbReference type="EMBL" id="CAI5443154.1"/>
    </source>
</evidence>
<keyword evidence="3" id="KW-0547">Nucleotide-binding</keyword>
<feature type="transmembrane region" description="Helical" evidence="8">
    <location>
        <begin position="839"/>
        <end position="859"/>
    </location>
</feature>
<evidence type="ECO:0000256" key="6">
    <source>
        <dbReference type="ARBA" id="ARBA00023136"/>
    </source>
</evidence>
<dbReference type="Pfam" id="PF00005">
    <property type="entry name" value="ABC_tran"/>
    <property type="match status" value="2"/>
</dbReference>
<evidence type="ECO:0000256" key="7">
    <source>
        <dbReference type="SAM" id="Coils"/>
    </source>
</evidence>
<dbReference type="Pfam" id="PF12698">
    <property type="entry name" value="ABC2_membrane_3"/>
    <property type="match status" value="2"/>
</dbReference>
<dbReference type="Pfam" id="PF10318">
    <property type="entry name" value="7TM_GPCR_Srh"/>
    <property type="match status" value="1"/>
</dbReference>
<dbReference type="PANTHER" id="PTHR19229:SF271">
    <property type="entry name" value="ABC TRANSPORTER CED-7"/>
    <property type="match status" value="1"/>
</dbReference>
<dbReference type="PROSITE" id="PS00211">
    <property type="entry name" value="ABC_TRANSPORTER_1"/>
    <property type="match status" value="2"/>
</dbReference>
<dbReference type="InterPro" id="IPR003593">
    <property type="entry name" value="AAA+_ATPase"/>
</dbReference>
<feature type="transmembrane region" description="Helical" evidence="8">
    <location>
        <begin position="1705"/>
        <end position="1731"/>
    </location>
</feature>
<evidence type="ECO:0000256" key="4">
    <source>
        <dbReference type="ARBA" id="ARBA00022840"/>
    </source>
</evidence>
<keyword evidence="4" id="KW-0067">ATP-binding</keyword>
<feature type="domain" description="ABC transporter" evidence="9">
    <location>
        <begin position="1266"/>
        <end position="1516"/>
    </location>
</feature>